<dbReference type="InterPro" id="IPR013083">
    <property type="entry name" value="Znf_RING/FYVE/PHD"/>
</dbReference>
<dbReference type="Gene3D" id="3.30.40.10">
    <property type="entry name" value="Zinc/RING finger domain, C3HC4 (zinc finger)"/>
    <property type="match status" value="1"/>
</dbReference>
<dbReference type="InterPro" id="IPR001841">
    <property type="entry name" value="Znf_RING"/>
</dbReference>
<reference evidence="2" key="1">
    <citation type="journal article" date="2020" name="Nature">
        <title>Giant virus diversity and host interactions through global metagenomics.</title>
        <authorList>
            <person name="Schulz F."/>
            <person name="Roux S."/>
            <person name="Paez-Espino D."/>
            <person name="Jungbluth S."/>
            <person name="Walsh D.A."/>
            <person name="Denef V.J."/>
            <person name="McMahon K.D."/>
            <person name="Konstantinidis K.T."/>
            <person name="Eloe-Fadrosh E.A."/>
            <person name="Kyrpides N.C."/>
            <person name="Woyke T."/>
        </authorList>
    </citation>
    <scope>NUCLEOTIDE SEQUENCE</scope>
    <source>
        <strain evidence="2">GVMAG-M-3300025676-16</strain>
    </source>
</reference>
<organism evidence="2">
    <name type="scientific">viral metagenome</name>
    <dbReference type="NCBI Taxonomy" id="1070528"/>
    <lineage>
        <taxon>unclassified sequences</taxon>
        <taxon>metagenomes</taxon>
        <taxon>organismal metagenomes</taxon>
    </lineage>
</organism>
<sequence length="77" mass="8971">MGKNFWNKNWGKDNICSITYSRLRPGKNSKGVYYTTSLKCGHRFCTYPLLKWIKNNNGLSATCPTCRYNFNLLDIIK</sequence>
<proteinExistence type="predicted"/>
<evidence type="ECO:0000259" key="1">
    <source>
        <dbReference type="PROSITE" id="PS50089"/>
    </source>
</evidence>
<evidence type="ECO:0000313" key="2">
    <source>
        <dbReference type="EMBL" id="QHT98768.1"/>
    </source>
</evidence>
<protein>
    <recommendedName>
        <fullName evidence="1">RING-type domain-containing protein</fullName>
    </recommendedName>
</protein>
<dbReference type="Pfam" id="PF13639">
    <property type="entry name" value="zf-RING_2"/>
    <property type="match status" value="1"/>
</dbReference>
<dbReference type="PROSITE" id="PS50089">
    <property type="entry name" value="ZF_RING_2"/>
    <property type="match status" value="1"/>
</dbReference>
<dbReference type="AlphaFoldDB" id="A0A6C0IZJ9"/>
<name>A0A6C0IZJ9_9ZZZZ</name>
<dbReference type="EMBL" id="MN740295">
    <property type="protein sequence ID" value="QHT98768.1"/>
    <property type="molecule type" value="Genomic_DNA"/>
</dbReference>
<accession>A0A6C0IZJ9</accession>
<feature type="domain" description="RING-type" evidence="1">
    <location>
        <begin position="16"/>
        <end position="67"/>
    </location>
</feature>
<dbReference type="SUPFAM" id="SSF57850">
    <property type="entry name" value="RING/U-box"/>
    <property type="match status" value="1"/>
</dbReference>